<dbReference type="EMBL" id="FO203522">
    <property type="protein sequence ID" value="CCO23942.1"/>
    <property type="molecule type" value="Genomic_DNA"/>
</dbReference>
<protein>
    <submittedName>
        <fullName evidence="3">Alpha/beta hydrolase fold protein</fullName>
    </submittedName>
</protein>
<reference evidence="3 4" key="1">
    <citation type="submission" date="2012-10" db="EMBL/GenBank/DDBJ databases">
        <authorList>
            <person name="Genoscope - CEA"/>
        </authorList>
    </citation>
    <scope>NUCLEOTIDE SEQUENCE [LARGE SCALE GENOMIC DNA]</scope>
    <source>
        <strain evidence="4">AM13 / DSM 14728</strain>
    </source>
</reference>
<dbReference type="STRING" id="1121451.DESAM_21665"/>
<dbReference type="PATRIC" id="fig|1121451.3.peg.1906"/>
<dbReference type="OrthoDB" id="9785408at2"/>
<dbReference type="InterPro" id="IPR029058">
    <property type="entry name" value="AB_hydrolase_fold"/>
</dbReference>
<dbReference type="AlphaFoldDB" id="L0RCK7"/>
<evidence type="ECO:0000256" key="1">
    <source>
        <dbReference type="ARBA" id="ARBA00022801"/>
    </source>
</evidence>
<gene>
    <name evidence="3" type="ORF">DESAM_21665</name>
</gene>
<dbReference type="eggNOG" id="COG0596">
    <property type="taxonomic scope" value="Bacteria"/>
</dbReference>
<dbReference type="PANTHER" id="PTHR43798">
    <property type="entry name" value="MONOACYLGLYCEROL LIPASE"/>
    <property type="match status" value="1"/>
</dbReference>
<proteinExistence type="predicted"/>
<feature type="domain" description="AB hydrolase-1" evidence="2">
    <location>
        <begin position="67"/>
        <end position="184"/>
    </location>
</feature>
<keyword evidence="4" id="KW-1185">Reference proteome</keyword>
<evidence type="ECO:0000313" key="3">
    <source>
        <dbReference type="EMBL" id="CCO23942.1"/>
    </source>
</evidence>
<dbReference type="Gene3D" id="3.40.50.1820">
    <property type="entry name" value="alpha/beta hydrolase"/>
    <property type="match status" value="1"/>
</dbReference>
<dbReference type="PANTHER" id="PTHR43798:SF31">
    <property type="entry name" value="AB HYDROLASE SUPERFAMILY PROTEIN YCLE"/>
    <property type="match status" value="1"/>
</dbReference>
<name>L0RCK7_9BACT</name>
<dbReference type="KEGG" id="dhy:DESAM_21665"/>
<dbReference type="GO" id="GO:0016787">
    <property type="term" value="F:hydrolase activity"/>
    <property type="evidence" value="ECO:0007669"/>
    <property type="project" value="UniProtKB-KW"/>
</dbReference>
<dbReference type="SUPFAM" id="SSF53474">
    <property type="entry name" value="alpha/beta-Hydrolases"/>
    <property type="match status" value="1"/>
</dbReference>
<organism evidence="3 4">
    <name type="scientific">Maridesulfovibrio hydrothermalis AM13 = DSM 14728</name>
    <dbReference type="NCBI Taxonomy" id="1121451"/>
    <lineage>
        <taxon>Bacteria</taxon>
        <taxon>Pseudomonadati</taxon>
        <taxon>Thermodesulfobacteriota</taxon>
        <taxon>Desulfovibrionia</taxon>
        <taxon>Desulfovibrionales</taxon>
        <taxon>Desulfovibrionaceae</taxon>
        <taxon>Maridesulfovibrio</taxon>
    </lineage>
</organism>
<sequence length="311" mass="34548">MQNMEKRSSKGFYETLFIKLILSIFISIFLLSADYGVAGAEICLPQTAISKDGSVISYEVYGEGETTLIFVHGWSCDSRYWREQVPFFSKQNKVVLVDLAGHGHSSAERVNYTMRSFGEDVRAVVEAIGSTKVILIGHSMGGAVIAETARLIPDKVIALIGIDTFDNIEYPLTEEEKDKILAPLEKDFRTGCSNFVNGMISNSTAQSVRSWIVTDMSAAPSAVAISANHGYFDQYITGEAADIFKEVRQPVYCVSGDLWPINYEANRRHMSSFNAKILKGAAHFLMIARPKEFNMALNETIIKIIKDSKQN</sequence>
<dbReference type="Proteomes" id="UP000010808">
    <property type="component" value="Chromosome"/>
</dbReference>
<evidence type="ECO:0000259" key="2">
    <source>
        <dbReference type="Pfam" id="PF00561"/>
    </source>
</evidence>
<dbReference type="RefSeq" id="WP_015336545.1">
    <property type="nucleotide sequence ID" value="NC_020055.1"/>
</dbReference>
<dbReference type="InterPro" id="IPR000073">
    <property type="entry name" value="AB_hydrolase_1"/>
</dbReference>
<keyword evidence="1 3" id="KW-0378">Hydrolase</keyword>
<dbReference type="Pfam" id="PF00561">
    <property type="entry name" value="Abhydrolase_1"/>
    <property type="match status" value="1"/>
</dbReference>
<dbReference type="InterPro" id="IPR050266">
    <property type="entry name" value="AB_hydrolase_sf"/>
</dbReference>
<accession>L0RCK7</accession>
<dbReference type="GO" id="GO:0016020">
    <property type="term" value="C:membrane"/>
    <property type="evidence" value="ECO:0007669"/>
    <property type="project" value="TreeGrafter"/>
</dbReference>
<evidence type="ECO:0000313" key="4">
    <source>
        <dbReference type="Proteomes" id="UP000010808"/>
    </source>
</evidence>
<dbReference type="HOGENOM" id="CLU_020336_50_4_7"/>